<feature type="domain" description="Band 7" evidence="6">
    <location>
        <begin position="90"/>
        <end position="258"/>
    </location>
</feature>
<dbReference type="EMBL" id="DS499595">
    <property type="protein sequence ID" value="EDP54362.1"/>
    <property type="molecule type" value="Genomic_DNA"/>
</dbReference>
<sequence>MKSTDGAQTSVDCRPFWTWAPIVQAWQGLLGGPLELSGHLKVPKMRYVETIVPTRSRNAHLLQIRDLSTNEYLVLTGAGIDDIRICKKAIVMPWQRCTRISVAPFDFSLNLQAMTTEKLQFSLPAVFTIGPDNEAEALKKYALLLSGSTSEANFTKTKDLTDPTRRDHVQDIVKGIIEGENRVIVSSMTMEEIFKERQIFKTKVIRNVQSELQQFGLKIYNANVKELQDTPGSEYFAFLSRKAHEGALNQAKIDVAEARMRGEIGEAEKKGRAKQEISKIDADTAVLETKRKAEKAKADSELMNRQTELDNSVRLAKISAQRQAEMRDAELQKQVESKRAETELERLRAVEVTKSKVARESSQEKADASFYTEQNAADAQLYKRKMEADATYYRQSKEADAAFYRQKREAEGIIEMAKAYGALVDVLGGPQAFLQYRMLETGAYEKLAQANGLAIQGLNPRITTWNTGNASSSNDTMGPIRDIMQSLPPLFSTIHDQTGISPPTWLAQMPSGQQSQ</sequence>
<keyword evidence="3" id="KW-1003">Cell membrane</keyword>
<gene>
    <name evidence="7" type="ORF">AFUB_024180</name>
</gene>
<dbReference type="PANTHER" id="PTHR13806">
    <property type="entry name" value="FLOTILLIN-RELATED"/>
    <property type="match status" value="1"/>
</dbReference>
<dbReference type="PhylomeDB" id="B0XWB0"/>
<protein>
    <submittedName>
        <fullName evidence="7">Flotillin domain protein</fullName>
    </submittedName>
</protein>
<evidence type="ECO:0000256" key="2">
    <source>
        <dbReference type="ARBA" id="ARBA00007161"/>
    </source>
</evidence>
<dbReference type="AlphaFoldDB" id="B0XWB0"/>
<name>B0XWB0_ASPFC</name>
<evidence type="ECO:0000313" key="7">
    <source>
        <dbReference type="EMBL" id="EDP54362.1"/>
    </source>
</evidence>
<dbReference type="SUPFAM" id="SSF117892">
    <property type="entry name" value="Band 7/SPFH domain"/>
    <property type="match status" value="1"/>
</dbReference>
<dbReference type="InterPro" id="IPR036013">
    <property type="entry name" value="Band_7/SPFH_dom_sf"/>
</dbReference>
<keyword evidence="4" id="KW-0472">Membrane</keyword>
<dbReference type="PANTHER" id="PTHR13806:SF31">
    <property type="entry name" value="FLOTILLIN-LIKE PROTEIN 1-RELATED"/>
    <property type="match status" value="1"/>
</dbReference>
<keyword evidence="8" id="KW-1185">Reference proteome</keyword>
<reference evidence="7 8" key="1">
    <citation type="journal article" date="2008" name="PLoS Genet.">
        <title>Genomic islands in the pathogenic filamentous fungus Aspergillus fumigatus.</title>
        <authorList>
            <person name="Fedorova N.D."/>
            <person name="Khaldi N."/>
            <person name="Joardar V.S."/>
            <person name="Maiti R."/>
            <person name="Amedeo P."/>
            <person name="Anderson M.J."/>
            <person name="Crabtree J."/>
            <person name="Silva J.C."/>
            <person name="Badger J.H."/>
            <person name="Albarraq A."/>
            <person name="Angiuoli S."/>
            <person name="Bussey H."/>
            <person name="Bowyer P."/>
            <person name="Cotty P.J."/>
            <person name="Dyer P.S."/>
            <person name="Egan A."/>
            <person name="Galens K."/>
            <person name="Fraser-Liggett C.M."/>
            <person name="Haas B.J."/>
            <person name="Inman J.M."/>
            <person name="Kent R."/>
            <person name="Lemieux S."/>
            <person name="Malavazi I."/>
            <person name="Orvis J."/>
            <person name="Roemer T."/>
            <person name="Ronning C.M."/>
            <person name="Sundaram J.P."/>
            <person name="Sutton G."/>
            <person name="Turner G."/>
            <person name="Venter J.C."/>
            <person name="White O.R."/>
            <person name="Whitty B.R."/>
            <person name="Youngman P."/>
            <person name="Wolfe K.H."/>
            <person name="Goldman G.H."/>
            <person name="Wortman J.R."/>
            <person name="Jiang B."/>
            <person name="Denning D.W."/>
            <person name="Nierman W.C."/>
        </authorList>
    </citation>
    <scope>NUCLEOTIDE SEQUENCE [LARGE SCALE GENOMIC DNA]</scope>
    <source>
        <strain evidence="8">CBS 144.89 / FGSC A1163 / CEA10</strain>
    </source>
</reference>
<evidence type="ECO:0000256" key="5">
    <source>
        <dbReference type="RuleBase" id="RU366054"/>
    </source>
</evidence>
<dbReference type="InterPro" id="IPR027705">
    <property type="entry name" value="Flotillin_fam"/>
</dbReference>
<dbReference type="CDD" id="cd03399">
    <property type="entry name" value="SPFH_flotillin"/>
    <property type="match status" value="1"/>
</dbReference>
<dbReference type="HOGENOM" id="CLU_030844_1_1_1"/>
<dbReference type="Gene3D" id="3.30.479.30">
    <property type="entry name" value="Band 7 domain"/>
    <property type="match status" value="1"/>
</dbReference>
<dbReference type="InterPro" id="IPR001107">
    <property type="entry name" value="Band_7"/>
</dbReference>
<comment type="similarity">
    <text evidence="2 5">Belongs to the band 7/mec-2 family. Flotillin subfamily.</text>
</comment>
<proteinExistence type="inferred from homology"/>
<evidence type="ECO:0000313" key="8">
    <source>
        <dbReference type="Proteomes" id="UP000001699"/>
    </source>
</evidence>
<dbReference type="OrthoDB" id="6080404at2759"/>
<dbReference type="Proteomes" id="UP000001699">
    <property type="component" value="Unassembled WGS sequence"/>
</dbReference>
<dbReference type="Pfam" id="PF01145">
    <property type="entry name" value="Band_7"/>
    <property type="match status" value="1"/>
</dbReference>
<comment type="subcellular location">
    <subcellularLocation>
        <location evidence="1">Cell membrane</location>
    </subcellularLocation>
</comment>
<dbReference type="GO" id="GO:0005886">
    <property type="term" value="C:plasma membrane"/>
    <property type="evidence" value="ECO:0007669"/>
    <property type="project" value="UniProtKB-SubCell"/>
</dbReference>
<organism evidence="7 8">
    <name type="scientific">Aspergillus fumigatus (strain CBS 144.89 / FGSC A1163 / CEA10)</name>
    <name type="common">Neosartorya fumigata</name>
    <dbReference type="NCBI Taxonomy" id="451804"/>
    <lineage>
        <taxon>Eukaryota</taxon>
        <taxon>Fungi</taxon>
        <taxon>Dikarya</taxon>
        <taxon>Ascomycota</taxon>
        <taxon>Pezizomycotina</taxon>
        <taxon>Eurotiomycetes</taxon>
        <taxon>Eurotiomycetidae</taxon>
        <taxon>Eurotiales</taxon>
        <taxon>Aspergillaceae</taxon>
        <taxon>Aspergillus</taxon>
        <taxon>Aspergillus subgen. Fumigati</taxon>
    </lineage>
</organism>
<dbReference type="VEuPathDB" id="FungiDB:AFUB_024180"/>
<evidence type="ECO:0000256" key="1">
    <source>
        <dbReference type="ARBA" id="ARBA00004236"/>
    </source>
</evidence>
<evidence type="ECO:0000259" key="6">
    <source>
        <dbReference type="Pfam" id="PF01145"/>
    </source>
</evidence>
<evidence type="ECO:0000256" key="3">
    <source>
        <dbReference type="ARBA" id="ARBA00022475"/>
    </source>
</evidence>
<accession>B0XWB0</accession>
<evidence type="ECO:0000256" key="4">
    <source>
        <dbReference type="ARBA" id="ARBA00023136"/>
    </source>
</evidence>